<dbReference type="InterPro" id="IPR036271">
    <property type="entry name" value="Tet_transcr_reg_TetR-rel_C_sf"/>
</dbReference>
<protein>
    <submittedName>
        <fullName evidence="4">Uncharacterized protein</fullName>
    </submittedName>
</protein>
<dbReference type="EMBL" id="AP025739">
    <property type="protein sequence ID" value="BDI28693.1"/>
    <property type="molecule type" value="Genomic_DNA"/>
</dbReference>
<dbReference type="Gene3D" id="1.10.357.10">
    <property type="entry name" value="Tetracycline Repressor, domain 2"/>
    <property type="match status" value="1"/>
</dbReference>
<keyword evidence="1" id="KW-0805">Transcription regulation</keyword>
<dbReference type="AlphaFoldDB" id="A0A402D1U6"/>
<dbReference type="PANTHER" id="PTHR30055">
    <property type="entry name" value="HTH-TYPE TRANSCRIPTIONAL REGULATOR RUTR"/>
    <property type="match status" value="1"/>
</dbReference>
<sequence>MNNQETVPSSSEGSREWGDGRPADIMTVATIRVILAAARVLLLAQGYQPTTVSEIARAVRMAPETIIRYFPSKERLYAAILREDLDALLRALHASRQPAADPLANLLHAHDAAAEFVAEHRHIEGFQLLTEAILSRCALSEANAEAAHNIVSHFERLIEEGMACGQFRPMHARRTAALQLGVCFGCARPFPLPPSEAQSPMGNAEMRRAFHDLIARSVLDRRAL</sequence>
<evidence type="ECO:0000313" key="4">
    <source>
        <dbReference type="EMBL" id="BDI28693.1"/>
    </source>
</evidence>
<dbReference type="PROSITE" id="PS50977">
    <property type="entry name" value="HTH_TETR_2"/>
    <property type="match status" value="1"/>
</dbReference>
<organism evidence="4 5">
    <name type="scientific">Capsulimonas corticalis</name>
    <dbReference type="NCBI Taxonomy" id="2219043"/>
    <lineage>
        <taxon>Bacteria</taxon>
        <taxon>Bacillati</taxon>
        <taxon>Armatimonadota</taxon>
        <taxon>Armatimonadia</taxon>
        <taxon>Capsulimonadales</taxon>
        <taxon>Capsulimonadaceae</taxon>
        <taxon>Capsulimonas</taxon>
    </lineage>
</organism>
<dbReference type="SUPFAM" id="SSF46689">
    <property type="entry name" value="Homeodomain-like"/>
    <property type="match status" value="1"/>
</dbReference>
<dbReference type="InterPro" id="IPR001647">
    <property type="entry name" value="HTH_TetR"/>
</dbReference>
<dbReference type="GO" id="GO:0003700">
    <property type="term" value="F:DNA-binding transcription factor activity"/>
    <property type="evidence" value="ECO:0007669"/>
    <property type="project" value="TreeGrafter"/>
</dbReference>
<dbReference type="GO" id="GO:0000976">
    <property type="term" value="F:transcription cis-regulatory region binding"/>
    <property type="evidence" value="ECO:0007669"/>
    <property type="project" value="TreeGrafter"/>
</dbReference>
<dbReference type="PANTHER" id="PTHR30055:SF234">
    <property type="entry name" value="HTH-TYPE TRANSCRIPTIONAL REGULATOR BETI"/>
    <property type="match status" value="1"/>
</dbReference>
<dbReference type="InterPro" id="IPR050109">
    <property type="entry name" value="HTH-type_TetR-like_transc_reg"/>
</dbReference>
<dbReference type="Pfam" id="PF00440">
    <property type="entry name" value="TetR_N"/>
    <property type="match status" value="1"/>
</dbReference>
<evidence type="ECO:0000256" key="1">
    <source>
        <dbReference type="ARBA" id="ARBA00023015"/>
    </source>
</evidence>
<dbReference type="Gene3D" id="1.10.10.60">
    <property type="entry name" value="Homeodomain-like"/>
    <property type="match status" value="1"/>
</dbReference>
<proteinExistence type="predicted"/>
<dbReference type="Proteomes" id="UP000287394">
    <property type="component" value="Chromosome"/>
</dbReference>
<gene>
    <name evidence="4" type="ORF">CCAX7_007440</name>
</gene>
<keyword evidence="2" id="KW-0238">DNA-binding</keyword>
<accession>A0A402D1U6</accession>
<dbReference type="KEGG" id="ccot:CCAX7_007440"/>
<dbReference type="PRINTS" id="PR00455">
    <property type="entry name" value="HTHTETR"/>
</dbReference>
<dbReference type="FunCoup" id="A0A402D1U6">
    <property type="interactions" value="30"/>
</dbReference>
<evidence type="ECO:0000256" key="3">
    <source>
        <dbReference type="ARBA" id="ARBA00023163"/>
    </source>
</evidence>
<reference evidence="4 5" key="1">
    <citation type="journal article" date="2019" name="Int. J. Syst. Evol. Microbiol.">
        <title>Capsulimonas corticalis gen. nov., sp. nov., an aerobic capsulated bacterium, of a novel bacterial order, Capsulimonadales ord. nov., of the class Armatimonadia of the phylum Armatimonadetes.</title>
        <authorList>
            <person name="Li J."/>
            <person name="Kudo C."/>
            <person name="Tonouchi A."/>
        </authorList>
    </citation>
    <scope>NUCLEOTIDE SEQUENCE [LARGE SCALE GENOMIC DNA]</scope>
    <source>
        <strain evidence="4 5">AX-7</strain>
    </source>
</reference>
<dbReference type="RefSeq" id="WP_119323448.1">
    <property type="nucleotide sequence ID" value="NZ_AP025739.1"/>
</dbReference>
<keyword evidence="5" id="KW-1185">Reference proteome</keyword>
<dbReference type="OrthoDB" id="8688418at2"/>
<dbReference type="SUPFAM" id="SSF48498">
    <property type="entry name" value="Tetracyclin repressor-like, C-terminal domain"/>
    <property type="match status" value="1"/>
</dbReference>
<dbReference type="InterPro" id="IPR009057">
    <property type="entry name" value="Homeodomain-like_sf"/>
</dbReference>
<name>A0A402D1U6_9BACT</name>
<keyword evidence="3" id="KW-0804">Transcription</keyword>
<evidence type="ECO:0000256" key="2">
    <source>
        <dbReference type="ARBA" id="ARBA00023125"/>
    </source>
</evidence>
<evidence type="ECO:0000313" key="5">
    <source>
        <dbReference type="Proteomes" id="UP000287394"/>
    </source>
</evidence>